<comment type="caution">
    <text evidence="1">The sequence shown here is derived from an EMBL/GenBank/DDBJ whole genome shotgun (WGS) entry which is preliminary data.</text>
</comment>
<gene>
    <name evidence="1" type="ORF">L6452_02677</name>
</gene>
<proteinExistence type="predicted"/>
<dbReference type="EMBL" id="CM042047">
    <property type="protein sequence ID" value="KAI3771512.1"/>
    <property type="molecule type" value="Genomic_DNA"/>
</dbReference>
<keyword evidence="2" id="KW-1185">Reference proteome</keyword>
<reference evidence="1 2" key="2">
    <citation type="journal article" date="2022" name="Mol. Ecol. Resour.">
        <title>The genomes of chicory, endive, great burdock and yacon provide insights into Asteraceae paleo-polyploidization history and plant inulin production.</title>
        <authorList>
            <person name="Fan W."/>
            <person name="Wang S."/>
            <person name="Wang H."/>
            <person name="Wang A."/>
            <person name="Jiang F."/>
            <person name="Liu H."/>
            <person name="Zhao H."/>
            <person name="Xu D."/>
            <person name="Zhang Y."/>
        </authorList>
    </citation>
    <scope>NUCLEOTIDE SEQUENCE [LARGE SCALE GENOMIC DNA]</scope>
    <source>
        <strain evidence="2">cv. Niubang</strain>
    </source>
</reference>
<name>A0ACB9FK26_ARCLA</name>
<protein>
    <submittedName>
        <fullName evidence="1">Uncharacterized protein</fullName>
    </submittedName>
</protein>
<accession>A0ACB9FK26</accession>
<organism evidence="1 2">
    <name type="scientific">Arctium lappa</name>
    <name type="common">Greater burdock</name>
    <name type="synonym">Lappa major</name>
    <dbReference type="NCBI Taxonomy" id="4217"/>
    <lineage>
        <taxon>Eukaryota</taxon>
        <taxon>Viridiplantae</taxon>
        <taxon>Streptophyta</taxon>
        <taxon>Embryophyta</taxon>
        <taxon>Tracheophyta</taxon>
        <taxon>Spermatophyta</taxon>
        <taxon>Magnoliopsida</taxon>
        <taxon>eudicotyledons</taxon>
        <taxon>Gunneridae</taxon>
        <taxon>Pentapetalae</taxon>
        <taxon>asterids</taxon>
        <taxon>campanulids</taxon>
        <taxon>Asterales</taxon>
        <taxon>Asteraceae</taxon>
        <taxon>Carduoideae</taxon>
        <taxon>Cardueae</taxon>
        <taxon>Arctiinae</taxon>
        <taxon>Arctium</taxon>
    </lineage>
</organism>
<evidence type="ECO:0000313" key="1">
    <source>
        <dbReference type="EMBL" id="KAI3771512.1"/>
    </source>
</evidence>
<evidence type="ECO:0000313" key="2">
    <source>
        <dbReference type="Proteomes" id="UP001055879"/>
    </source>
</evidence>
<dbReference type="Proteomes" id="UP001055879">
    <property type="component" value="Linkage Group LG01"/>
</dbReference>
<reference evidence="2" key="1">
    <citation type="journal article" date="2022" name="Mol. Ecol. Resour.">
        <title>The genomes of chicory, endive, great burdock and yacon provide insights into Asteraceae palaeo-polyploidization history and plant inulin production.</title>
        <authorList>
            <person name="Fan W."/>
            <person name="Wang S."/>
            <person name="Wang H."/>
            <person name="Wang A."/>
            <person name="Jiang F."/>
            <person name="Liu H."/>
            <person name="Zhao H."/>
            <person name="Xu D."/>
            <person name="Zhang Y."/>
        </authorList>
    </citation>
    <scope>NUCLEOTIDE SEQUENCE [LARGE SCALE GENOMIC DNA]</scope>
    <source>
        <strain evidence="2">cv. Niubang</strain>
    </source>
</reference>
<sequence>MAEGTCAAKQMEECLSRLKNHDEQIHSIAGLLKDLNLKLTTMEAKLDQSIMSKSEGQETDGSVKGDANLLFTLCPDHSNTTDVDVNNDIQQVLDEFSEVFAQPMELPPS</sequence>